<keyword evidence="2" id="KW-1185">Reference proteome</keyword>
<protein>
    <recommendedName>
        <fullName evidence="3">Restriction endonuclease type IV Mrr domain-containing protein</fullName>
    </recommendedName>
</protein>
<evidence type="ECO:0000313" key="2">
    <source>
        <dbReference type="Proteomes" id="UP000783863"/>
    </source>
</evidence>
<dbReference type="Proteomes" id="UP000783863">
    <property type="component" value="Unassembled WGS sequence"/>
</dbReference>
<accession>A0A8J7YGU0</accession>
<organism evidence="1 2">
    <name type="scientific">Haloarcula salinisoli</name>
    <dbReference type="NCBI Taxonomy" id="2487746"/>
    <lineage>
        <taxon>Archaea</taxon>
        <taxon>Methanobacteriati</taxon>
        <taxon>Methanobacteriota</taxon>
        <taxon>Stenosarchaea group</taxon>
        <taxon>Halobacteria</taxon>
        <taxon>Halobacteriales</taxon>
        <taxon>Haloarculaceae</taxon>
        <taxon>Haloarcula</taxon>
    </lineage>
</organism>
<dbReference type="RefSeq" id="WP_220589480.1">
    <property type="nucleotide sequence ID" value="NZ_RKLQ01000003.1"/>
</dbReference>
<dbReference type="EMBL" id="RKLQ01000003">
    <property type="protein sequence ID" value="MBX0305237.1"/>
    <property type="molecule type" value="Genomic_DNA"/>
</dbReference>
<proteinExistence type="predicted"/>
<reference evidence="1" key="1">
    <citation type="submission" date="2021-06" db="EMBL/GenBank/DDBJ databases">
        <title>Halomicroarcula sp. F24A a new haloarchaeum isolated from saline soil.</title>
        <authorList>
            <person name="Duran-Viseras A."/>
            <person name="Sanchez-Porro C."/>
            <person name="Ventosa A."/>
        </authorList>
    </citation>
    <scope>NUCLEOTIDE SEQUENCE</scope>
    <source>
        <strain evidence="1">F24A</strain>
    </source>
</reference>
<evidence type="ECO:0000313" key="1">
    <source>
        <dbReference type="EMBL" id="MBX0305237.1"/>
    </source>
</evidence>
<comment type="caution">
    <text evidence="1">The sequence shown here is derived from an EMBL/GenBank/DDBJ whole genome shotgun (WGS) entry which is preliminary data.</text>
</comment>
<dbReference type="AlphaFoldDB" id="A0A8J7YGU0"/>
<name>A0A8J7YGU0_9EURY</name>
<evidence type="ECO:0008006" key="3">
    <source>
        <dbReference type="Google" id="ProtNLM"/>
    </source>
</evidence>
<sequence>MFSEKLESIPNQNLKGLETYLNKARERGQKYVRHDLAAREADIPETHVLTAFTFLCDEDILQAKLKVRCPNCASSHGGVFEKQSNVPDEVERCMCGEEFSMGKKANWEVVYEIPEGGVDFFLSFDESLKVFSEQAYDVSKSYLEKKYRQLEEMENASYRGQLFDHFIGILFIQIEGVHAISRYPHAKRGEIDVLVNLAEAPDWLFRTLGHATLVENKWQKEPAELSDFDSFESKVNEIDRMHGVKQAFFISMNGFKSSYDDVLDNDDAPRIIGFTREEVEEMVSNGSAESVLRRESFP</sequence>
<gene>
    <name evidence="1" type="ORF">EGD98_16365</name>
</gene>